<gene>
    <name evidence="1" type="ORF">KW502_00620</name>
</gene>
<accession>A0ABS6VXI7</accession>
<protein>
    <submittedName>
        <fullName evidence="1">Gliding motility-associated C-terminal domain-containing protein</fullName>
    </submittedName>
</protein>
<evidence type="ECO:0000313" key="2">
    <source>
        <dbReference type="Proteomes" id="UP000719267"/>
    </source>
</evidence>
<name>A0ABS6VXI7_9FLAO</name>
<dbReference type="Proteomes" id="UP000719267">
    <property type="component" value="Unassembled WGS sequence"/>
</dbReference>
<dbReference type="Pfam" id="PF13585">
    <property type="entry name" value="CHU_C"/>
    <property type="match status" value="1"/>
</dbReference>
<sequence>MLTDQDGATLLVNQSGTYSVEVIGQILDQNGNLANQSTCTSFDNVTITEEEGSVIINLTEGELVKEISYCPDVETIPNYTVTLAANAEGLTEEALSYQWYMNGTEITGAIEATYSMTYEEEGEYVENYSVDVMSGNCVFSSAPKEIEVSIKSYEGGCVISQGISPNNSDGLNDCLDLSFLNNRTGIESLKVYNRYGKLVFDQDAYVDTFCGQDQNGNQLTTGTYYYVLILKDEDPVFGKVKKSWIYINQEK</sequence>
<keyword evidence="2" id="KW-1185">Reference proteome</keyword>
<reference evidence="1 2" key="1">
    <citation type="submission" date="2021-07" db="EMBL/GenBank/DDBJ databases">
        <title>Mesonia aestuariivivens sp. nov., isolated from a tidal flat.</title>
        <authorList>
            <person name="Kim Y.-O."/>
            <person name="Yoon J.-H."/>
        </authorList>
    </citation>
    <scope>NUCLEOTIDE SEQUENCE [LARGE SCALE GENOMIC DNA]</scope>
    <source>
        <strain evidence="1 2">JHPTF-M18</strain>
    </source>
</reference>
<comment type="caution">
    <text evidence="1">The sequence shown here is derived from an EMBL/GenBank/DDBJ whole genome shotgun (WGS) entry which is preliminary data.</text>
</comment>
<dbReference type="EMBL" id="JAHWDF010000001">
    <property type="protein sequence ID" value="MBW2960300.1"/>
    <property type="molecule type" value="Genomic_DNA"/>
</dbReference>
<proteinExistence type="predicted"/>
<evidence type="ECO:0000313" key="1">
    <source>
        <dbReference type="EMBL" id="MBW2960300.1"/>
    </source>
</evidence>
<organism evidence="1 2">
    <name type="scientific">Mesonia aestuariivivens</name>
    <dbReference type="NCBI Taxonomy" id="2796128"/>
    <lineage>
        <taxon>Bacteria</taxon>
        <taxon>Pseudomonadati</taxon>
        <taxon>Bacteroidota</taxon>
        <taxon>Flavobacteriia</taxon>
        <taxon>Flavobacteriales</taxon>
        <taxon>Flavobacteriaceae</taxon>
        <taxon>Mesonia</taxon>
    </lineage>
</organism>
<dbReference type="RefSeq" id="WP_219038589.1">
    <property type="nucleotide sequence ID" value="NZ_JAHWDF010000001.1"/>
</dbReference>